<name>A0A498K9A2_MALDO</name>
<sequence length="61" mass="7162">MAIVSIKWMDDTHMLFLEMPRRGFVPYIVCYNTLMDVYHYKDFSLTSGLTIYASVDFVTKS</sequence>
<proteinExistence type="predicted"/>
<dbReference type="Proteomes" id="UP000290289">
    <property type="component" value="Chromosome 3"/>
</dbReference>
<protein>
    <submittedName>
        <fullName evidence="1">Uncharacterized protein</fullName>
    </submittedName>
</protein>
<reference evidence="1 2" key="1">
    <citation type="submission" date="2018-10" db="EMBL/GenBank/DDBJ databases">
        <title>A high-quality apple genome assembly.</title>
        <authorList>
            <person name="Hu J."/>
        </authorList>
    </citation>
    <scope>NUCLEOTIDE SEQUENCE [LARGE SCALE GENOMIC DNA]</scope>
    <source>
        <strain evidence="2">cv. HFTH1</strain>
        <tissue evidence="1">Young leaf</tissue>
    </source>
</reference>
<keyword evidence="2" id="KW-1185">Reference proteome</keyword>
<accession>A0A498K9A2</accession>
<evidence type="ECO:0000313" key="2">
    <source>
        <dbReference type="Proteomes" id="UP000290289"/>
    </source>
</evidence>
<dbReference type="EMBL" id="RDQH01000329">
    <property type="protein sequence ID" value="RXI04870.1"/>
    <property type="molecule type" value="Genomic_DNA"/>
</dbReference>
<comment type="caution">
    <text evidence="1">The sequence shown here is derived from an EMBL/GenBank/DDBJ whole genome shotgun (WGS) entry which is preliminary data.</text>
</comment>
<dbReference type="AlphaFoldDB" id="A0A498K9A2"/>
<evidence type="ECO:0000313" key="1">
    <source>
        <dbReference type="EMBL" id="RXI04870.1"/>
    </source>
</evidence>
<organism evidence="1 2">
    <name type="scientific">Malus domestica</name>
    <name type="common">Apple</name>
    <name type="synonym">Pyrus malus</name>
    <dbReference type="NCBI Taxonomy" id="3750"/>
    <lineage>
        <taxon>Eukaryota</taxon>
        <taxon>Viridiplantae</taxon>
        <taxon>Streptophyta</taxon>
        <taxon>Embryophyta</taxon>
        <taxon>Tracheophyta</taxon>
        <taxon>Spermatophyta</taxon>
        <taxon>Magnoliopsida</taxon>
        <taxon>eudicotyledons</taxon>
        <taxon>Gunneridae</taxon>
        <taxon>Pentapetalae</taxon>
        <taxon>rosids</taxon>
        <taxon>fabids</taxon>
        <taxon>Rosales</taxon>
        <taxon>Rosaceae</taxon>
        <taxon>Amygdaloideae</taxon>
        <taxon>Maleae</taxon>
        <taxon>Malus</taxon>
    </lineage>
</organism>
<gene>
    <name evidence="1" type="ORF">DVH24_039144</name>
</gene>